<dbReference type="Proteomes" id="UP000305887">
    <property type="component" value="Unassembled WGS sequence"/>
</dbReference>
<comment type="caution">
    <text evidence="1">The sequence shown here is derived from an EMBL/GenBank/DDBJ whole genome shotgun (WGS) entry which is preliminary data.</text>
</comment>
<dbReference type="GO" id="GO:0016740">
    <property type="term" value="F:transferase activity"/>
    <property type="evidence" value="ECO:0007669"/>
    <property type="project" value="UniProtKB-KW"/>
</dbReference>
<gene>
    <name evidence="1" type="ORF">FHG66_14135</name>
</gene>
<proteinExistence type="predicted"/>
<evidence type="ECO:0000313" key="1">
    <source>
        <dbReference type="EMBL" id="TNC48488.1"/>
    </source>
</evidence>
<keyword evidence="1" id="KW-0808">Transferase</keyword>
<protein>
    <submittedName>
        <fullName evidence="1">Sulfotransferase</fullName>
    </submittedName>
</protein>
<dbReference type="EMBL" id="VDFU01000017">
    <property type="protein sequence ID" value="TNC48488.1"/>
    <property type="molecule type" value="Genomic_DNA"/>
</dbReference>
<dbReference type="Pfam" id="PF13469">
    <property type="entry name" value="Sulfotransfer_3"/>
    <property type="match status" value="1"/>
</dbReference>
<dbReference type="InterPro" id="IPR052736">
    <property type="entry name" value="Stf3_sulfotransferase"/>
</dbReference>
<evidence type="ECO:0000313" key="2">
    <source>
        <dbReference type="Proteomes" id="UP000305887"/>
    </source>
</evidence>
<keyword evidence="2" id="KW-1185">Reference proteome</keyword>
<sequence>MSGFPWHRVFHPLCGADPLTLLRLVLRNGPPSLGGTPAYVVALATSLVRLPFTVLDLVMEALAPTRIVPPVFIVGYPRSGTTHLHNLMAASGVFATAPPVLAAMPWEARTLAPVAKIFIDPYLPRTRLIDGVAMSPEAPTEDEVGLANLGLASYFHAVYFPSHFAEDYRDGLSSPAPEGRRRAIRRYVRALGRRARGRPLLLKNPAYTAQVGTLLDLFPNARVVHIHRDPRAVFDSSRRALRRTMDELAVQSFAEADIDSAVLETYPLVMRALREQAAPLSRRQFAEVAFEDLTADPRRVLRRLWQQLDLPARPDSMARIEAHLAQVAGFQPEGARLDAVDLRHLRSAWPEELALYGR</sequence>
<dbReference type="Gene3D" id="3.40.50.300">
    <property type="entry name" value="P-loop containing nucleotide triphosphate hydrolases"/>
    <property type="match status" value="1"/>
</dbReference>
<dbReference type="SUPFAM" id="SSF52540">
    <property type="entry name" value="P-loop containing nucleoside triphosphate hydrolases"/>
    <property type="match status" value="1"/>
</dbReference>
<reference evidence="1 2" key="1">
    <citation type="submission" date="2019-06" db="EMBL/GenBank/DDBJ databases">
        <title>YIM 131921 draft genome.</title>
        <authorList>
            <person name="Jiang L."/>
        </authorList>
    </citation>
    <scope>NUCLEOTIDE SEQUENCE [LARGE SCALE GENOMIC DNA]</scope>
    <source>
        <strain evidence="1 2">YIM 131921</strain>
    </source>
</reference>
<dbReference type="RefSeq" id="WP_139077708.1">
    <property type="nucleotide sequence ID" value="NZ_VDFU01000017.1"/>
</dbReference>
<accession>A0A5C4MVT7</accession>
<dbReference type="PANTHER" id="PTHR36451:SF1">
    <property type="entry name" value="OMEGA-HYDROXY-BETA-DIHYDROMENAQUINONE-9 SULFOTRANSFERASE STF3"/>
    <property type="match status" value="1"/>
</dbReference>
<dbReference type="AlphaFoldDB" id="A0A5C4MVT7"/>
<name>A0A5C4MVT7_9RHOB</name>
<dbReference type="InterPro" id="IPR027417">
    <property type="entry name" value="P-loop_NTPase"/>
</dbReference>
<dbReference type="PANTHER" id="PTHR36451">
    <property type="entry name" value="PAPS-DEPENDENT SULFOTRANSFERASE STF3"/>
    <property type="match status" value="1"/>
</dbReference>
<dbReference type="OrthoDB" id="9800698at2"/>
<organism evidence="1 2">
    <name type="scientific">Rubellimicrobium rubrum</name>
    <dbReference type="NCBI Taxonomy" id="2585369"/>
    <lineage>
        <taxon>Bacteria</taxon>
        <taxon>Pseudomonadati</taxon>
        <taxon>Pseudomonadota</taxon>
        <taxon>Alphaproteobacteria</taxon>
        <taxon>Rhodobacterales</taxon>
        <taxon>Roseobacteraceae</taxon>
        <taxon>Rubellimicrobium</taxon>
    </lineage>
</organism>